<evidence type="ECO:0000313" key="1">
    <source>
        <dbReference type="EMBL" id="ASR48449.1"/>
    </source>
</evidence>
<sequence>MKISKIIKQTIGKKLENLNFAHEYLNNTWIFTRVVNGFKETIQIEKSYWSENALRITFMTEAESVYSFYFIDGSKMEKLHYYEDEESLRDIFITLEEIIDQHALKWFEENVPKDTLPPANFLDKGWFEKLQKFVEVNNIDFKDENSLKTIEFLLISEPTEETIVLSSYFLGELFIQTLDGEWDYDQNYGPYIKNIGGINNFNRRPYKTIKNFANNPHHESIIRPYQAIAGTVKNVKGQ</sequence>
<gene>
    <name evidence="1" type="ORF">B4V02_17955</name>
</gene>
<keyword evidence="2" id="KW-1185">Reference proteome</keyword>
<reference evidence="1 2" key="1">
    <citation type="submission" date="2017-03" db="EMBL/GenBank/DDBJ databases">
        <title>Complete genome sequence of Paenibacillus Kribbensis producing bioflocculants.</title>
        <authorList>
            <person name="Lee H.-G."/>
            <person name="Oh H.-M."/>
        </authorList>
    </citation>
    <scope>NUCLEOTIDE SEQUENCE [LARGE SCALE GENOMIC DNA]</scope>
    <source>
        <strain evidence="1 2">AM49</strain>
    </source>
</reference>
<dbReference type="OrthoDB" id="2655695at2"/>
<proteinExistence type="predicted"/>
<dbReference type="EMBL" id="CP020028">
    <property type="protein sequence ID" value="ASR48449.1"/>
    <property type="molecule type" value="Genomic_DNA"/>
</dbReference>
<name>A0A222WPN4_9BACL</name>
<dbReference type="KEGG" id="pkb:B4V02_17955"/>
<accession>A0A222WPN4</accession>
<dbReference type="RefSeq" id="WP_094155813.1">
    <property type="nucleotide sequence ID" value="NZ_CP020028.1"/>
</dbReference>
<evidence type="ECO:0000313" key="2">
    <source>
        <dbReference type="Proteomes" id="UP000214666"/>
    </source>
</evidence>
<protein>
    <submittedName>
        <fullName evidence="1">Uncharacterized protein</fullName>
    </submittedName>
</protein>
<organism evidence="1 2">
    <name type="scientific">Paenibacillus kribbensis</name>
    <dbReference type="NCBI Taxonomy" id="172713"/>
    <lineage>
        <taxon>Bacteria</taxon>
        <taxon>Bacillati</taxon>
        <taxon>Bacillota</taxon>
        <taxon>Bacilli</taxon>
        <taxon>Bacillales</taxon>
        <taxon>Paenibacillaceae</taxon>
        <taxon>Paenibacillus</taxon>
    </lineage>
</organism>
<dbReference type="Proteomes" id="UP000214666">
    <property type="component" value="Chromosome"/>
</dbReference>
<dbReference type="AlphaFoldDB" id="A0A222WPN4"/>